<name>A0A2T0S3U5_9ACTN</name>
<dbReference type="CDD" id="cd20694">
    <property type="entry name" value="CdiI_Ct-like"/>
    <property type="match status" value="1"/>
</dbReference>
<organism evidence="1 2">
    <name type="scientific">Pseudosporangium ferrugineum</name>
    <dbReference type="NCBI Taxonomy" id="439699"/>
    <lineage>
        <taxon>Bacteria</taxon>
        <taxon>Bacillati</taxon>
        <taxon>Actinomycetota</taxon>
        <taxon>Actinomycetes</taxon>
        <taxon>Micromonosporales</taxon>
        <taxon>Micromonosporaceae</taxon>
        <taxon>Pseudosporangium</taxon>
    </lineage>
</organism>
<reference evidence="1 2" key="1">
    <citation type="submission" date="2018-03" db="EMBL/GenBank/DDBJ databases">
        <title>Genomic Encyclopedia of Archaeal and Bacterial Type Strains, Phase II (KMG-II): from individual species to whole genera.</title>
        <authorList>
            <person name="Goeker M."/>
        </authorList>
    </citation>
    <scope>NUCLEOTIDE SEQUENCE [LARGE SCALE GENOMIC DNA]</scope>
    <source>
        <strain evidence="1 2">DSM 45348</strain>
    </source>
</reference>
<dbReference type="RefSeq" id="WP_106128161.1">
    <property type="nucleotide sequence ID" value="NZ_PVZG01000009.1"/>
</dbReference>
<dbReference type="AlphaFoldDB" id="A0A2T0S3U5"/>
<dbReference type="OrthoDB" id="3695133at2"/>
<proteinExistence type="predicted"/>
<evidence type="ECO:0000313" key="1">
    <source>
        <dbReference type="EMBL" id="PRY28072.1"/>
    </source>
</evidence>
<dbReference type="Proteomes" id="UP000239209">
    <property type="component" value="Unassembled WGS sequence"/>
</dbReference>
<sequence>MTEDPPLDQRRAEWAEDLTNSDVAVSTRALLALTYEDPDRRRVEQILLDCLRPAVDPQLRALAVTCMGHVGRLHGAVSPDIVTRLRGLLSDPALGGRAEDALDDIASFVGLKGDAEPG</sequence>
<keyword evidence="2" id="KW-1185">Reference proteome</keyword>
<comment type="caution">
    <text evidence="1">The sequence shown here is derived from an EMBL/GenBank/DDBJ whole genome shotgun (WGS) entry which is preliminary data.</text>
</comment>
<gene>
    <name evidence="1" type="ORF">CLV70_109229</name>
</gene>
<dbReference type="InterPro" id="IPR049796">
    <property type="entry name" value="CdiI_Ct-like"/>
</dbReference>
<evidence type="ECO:0008006" key="3">
    <source>
        <dbReference type="Google" id="ProtNLM"/>
    </source>
</evidence>
<dbReference type="EMBL" id="PVZG01000009">
    <property type="protein sequence ID" value="PRY28072.1"/>
    <property type="molecule type" value="Genomic_DNA"/>
</dbReference>
<evidence type="ECO:0000313" key="2">
    <source>
        <dbReference type="Proteomes" id="UP000239209"/>
    </source>
</evidence>
<accession>A0A2T0S3U5</accession>
<protein>
    <recommendedName>
        <fullName evidence="3">HEAT repeat protein</fullName>
    </recommendedName>
</protein>